<dbReference type="Gene3D" id="3.90.79.40">
    <property type="entry name" value="EvaA sugar 2,3-dehydratase subunit"/>
    <property type="match status" value="2"/>
</dbReference>
<accession>A0A239GG66</accession>
<keyword evidence="3" id="KW-1185">Reference proteome</keyword>
<dbReference type="RefSeq" id="WP_218826621.1">
    <property type="nucleotide sequence ID" value="NZ_FZOR01000007.1"/>
</dbReference>
<dbReference type="InterPro" id="IPR005212">
    <property type="entry name" value="EvaA-like"/>
</dbReference>
<evidence type="ECO:0000313" key="2">
    <source>
        <dbReference type="EMBL" id="SNS68296.1"/>
    </source>
</evidence>
<dbReference type="InterPro" id="IPR038153">
    <property type="entry name" value="EvaA-like_sf"/>
</dbReference>
<evidence type="ECO:0000313" key="3">
    <source>
        <dbReference type="Proteomes" id="UP000198318"/>
    </source>
</evidence>
<dbReference type="Pfam" id="PF03559">
    <property type="entry name" value="Hexose_dehydrat"/>
    <property type="match status" value="2"/>
</dbReference>
<protein>
    <submittedName>
        <fullName evidence="2">Oxidase EvaA</fullName>
    </submittedName>
</protein>
<dbReference type="EMBL" id="FZOR01000007">
    <property type="protein sequence ID" value="SNS68296.1"/>
    <property type="molecule type" value="Genomic_DNA"/>
</dbReference>
<reference evidence="2 3" key="1">
    <citation type="submission" date="2017-06" db="EMBL/GenBank/DDBJ databases">
        <authorList>
            <person name="Kim H.J."/>
            <person name="Triplett B.A."/>
        </authorList>
    </citation>
    <scope>NUCLEOTIDE SEQUENCE [LARGE SCALE GENOMIC DNA]</scope>
    <source>
        <strain evidence="2 3">DSM 44715</strain>
    </source>
</reference>
<organism evidence="2 3">
    <name type="scientific">Actinomadura meyerae</name>
    <dbReference type="NCBI Taxonomy" id="240840"/>
    <lineage>
        <taxon>Bacteria</taxon>
        <taxon>Bacillati</taxon>
        <taxon>Actinomycetota</taxon>
        <taxon>Actinomycetes</taxon>
        <taxon>Streptosporangiales</taxon>
        <taxon>Thermomonosporaceae</taxon>
        <taxon>Actinomadura</taxon>
    </lineage>
</organism>
<dbReference type="GO" id="GO:0016829">
    <property type="term" value="F:lyase activity"/>
    <property type="evidence" value="ECO:0007669"/>
    <property type="project" value="InterPro"/>
</dbReference>
<feature type="domain" description="dTDP-4-dehydro-6-deoxy-alpha-D-glucopyranose 2,3-dehydratase" evidence="1">
    <location>
        <begin position="35"/>
        <end position="235"/>
    </location>
</feature>
<proteinExistence type="predicted"/>
<name>A0A239GG66_9ACTN</name>
<feature type="domain" description="dTDP-4-dehydro-6-deoxy-alpha-D-glucopyranose 2,3-dehydratase" evidence="1">
    <location>
        <begin position="273"/>
        <end position="473"/>
    </location>
</feature>
<dbReference type="Proteomes" id="UP000198318">
    <property type="component" value="Unassembled WGS sequence"/>
</dbReference>
<gene>
    <name evidence="2" type="ORF">SAMN05443665_1007192</name>
</gene>
<dbReference type="AlphaFoldDB" id="A0A239GG66"/>
<evidence type="ECO:0000259" key="1">
    <source>
        <dbReference type="Pfam" id="PF03559"/>
    </source>
</evidence>
<sequence length="485" mass="53314">MTATHRPAPLLTRRDGASVQRRLAVSALAAGRGGTLDWLAGAAERFRMAVDRVPLDRLDQWREDPATGTIGHASGRFFTIEGMDVRAPGLPVESWSQPVVHQPEVGILGILAKEFDGVLHLLMQAKAEPGNANGLQLSPTVQATRSNYTRVHQGRPVPYLDYFRNTSRHNVIVDVRQSEQGSWFFRKRNRNMVVETTDDVEVLDGFRWLTLGQVHALLHVDDTVNMDSRTVLGCLPAAGADLTGMLDLPGADAFHTALLRSLDPGAGSLHTTTDVLSWITEVRTMTDMRAGLVPLNEVADWRRTPAAVAHRTGRYFEVIGVRVRAEGREVAHWSQPMIRPVAQGVIAFLTCSIGGVLHVLMRASAQPGFVDVIELAPTVQATPANHAHLPAAARPRFLDEVLRARPDRVRFDTVLSEEGGRFFHARNRCLIVEAAPDAAAEPPGFRWLTLHQLGDLVRHGHYLNVEARSLLACTHSLTPPAGRPR</sequence>